<dbReference type="RefSeq" id="XP_040767408.1">
    <property type="nucleotide sequence ID" value="XM_040905561.1"/>
</dbReference>
<dbReference type="Pfam" id="PF01602">
    <property type="entry name" value="Adaptin_N"/>
    <property type="match status" value="1"/>
</dbReference>
<dbReference type="GO" id="GO:0006886">
    <property type="term" value="P:intracellular protein transport"/>
    <property type="evidence" value="ECO:0007669"/>
    <property type="project" value="InterPro"/>
</dbReference>
<dbReference type="STRING" id="1314785.A0A165G0J4"/>
<sequence length="848" mass="94058">MDIPFVSSGALSRSHYALVRKVETSQSSQLADQHLLDEIEAISAQLARPTLTQKQCKECLILLLYCSTNVSSGIGMDLEFALHHAVNLAETGQTVHDKRIGYLFCAEIMPPDHELQLMLVNTLRKDMESIAAPRICLALDTLIHFSSEDVIPAIQSRLLDLLSYNSLHIRRRALFAFHKLARRDPSILAGIVTKAQKRLSDSEGAVVSAALTVCADLVKYGLLTSETFHDLLSNLLSSVWRQPHSAAKDWLTSKILSRLRTVTLSQHDLRSILRIIRSSSQRGRAGRSVLLQCYLTFAGVTPESIVQAQADSKCAVVQEIRHLLTSEDPNDIYVFMSCLECIDPSLWAGTTPGIPAVLESWEVERIMQLLESNDCTIRRKTLRILQRVDTVILEQYYARMRQRDLTLHPDSDVLPQRMLEIIDVLCGEDGETYASQVNQIVRTEEGDAPFDKRPVLQGVVEDVLTRVRNGSDTFRSGCIGVWFTNVVDLEKPLGSTLMVILTALITEYLGSSPCSPVDLLRGTSGRIMSYPVSIQDVCLLCMMRVAAECDDIPADVIDVVRSLHDRSGRYIRRRCHQFINFAAKKGALRDVVLAAKTATLPDFLAALEACEANNKDVHAIPQSSAPQTGRLSAGKLRYDAYEPPKPALRLRRMSNSSSRASDDGSSRFIGQGKTTEDHLSRTITAGDLTVVAGGDELEKLSSASGPEVTLPAVQIMDEDISATRVDLIAFDSPFMPEPAAALIGSHQLSAIDFEASWNKLEAYNSRGWCEMSLDEVQDRIRSSFRYVKSVTAEEEPFKDEMKIVVLSGTDSSNMQVAVLRLKQSDEDGTLWRMRCEHQDLAKAIKGLL</sequence>
<dbReference type="Gene3D" id="1.25.10.10">
    <property type="entry name" value="Leucine-rich Repeat Variant"/>
    <property type="match status" value="1"/>
</dbReference>
<dbReference type="InterPro" id="IPR016024">
    <property type="entry name" value="ARM-type_fold"/>
</dbReference>
<reference evidence="7 8" key="1">
    <citation type="journal article" date="2016" name="Mol. Biol. Evol.">
        <title>Comparative Genomics of Early-Diverging Mushroom-Forming Fungi Provides Insights into the Origins of Lignocellulose Decay Capabilities.</title>
        <authorList>
            <person name="Nagy L.G."/>
            <person name="Riley R."/>
            <person name="Tritt A."/>
            <person name="Adam C."/>
            <person name="Daum C."/>
            <person name="Floudas D."/>
            <person name="Sun H."/>
            <person name="Yadav J.S."/>
            <person name="Pangilinan J."/>
            <person name="Larsson K.H."/>
            <person name="Matsuura K."/>
            <person name="Barry K."/>
            <person name="Labutti K."/>
            <person name="Kuo R."/>
            <person name="Ohm R.A."/>
            <person name="Bhattacharya S.S."/>
            <person name="Shirouzu T."/>
            <person name="Yoshinaga Y."/>
            <person name="Martin F.M."/>
            <person name="Grigoriev I.V."/>
            <person name="Hibbett D.S."/>
        </authorList>
    </citation>
    <scope>NUCLEOTIDE SEQUENCE [LARGE SCALE GENOMIC DNA]</scope>
    <source>
        <strain evidence="7 8">93-53</strain>
    </source>
</reference>
<dbReference type="OrthoDB" id="29308at2759"/>
<feature type="region of interest" description="Disordered" evidence="5">
    <location>
        <begin position="647"/>
        <end position="677"/>
    </location>
</feature>
<keyword evidence="2" id="KW-0813">Transport</keyword>
<feature type="domain" description="Clathrin/coatomer adaptor adaptin-like N-terminal" evidence="6">
    <location>
        <begin position="75"/>
        <end position="385"/>
    </location>
</feature>
<comment type="subcellular location">
    <subcellularLocation>
        <location evidence="1">Endomembrane system</location>
    </subcellularLocation>
</comment>
<organism evidence="7 8">
    <name type="scientific">Laetiporus sulphureus 93-53</name>
    <dbReference type="NCBI Taxonomy" id="1314785"/>
    <lineage>
        <taxon>Eukaryota</taxon>
        <taxon>Fungi</taxon>
        <taxon>Dikarya</taxon>
        <taxon>Basidiomycota</taxon>
        <taxon>Agaricomycotina</taxon>
        <taxon>Agaricomycetes</taxon>
        <taxon>Polyporales</taxon>
        <taxon>Laetiporus</taxon>
    </lineage>
</organism>
<evidence type="ECO:0000256" key="2">
    <source>
        <dbReference type="ARBA" id="ARBA00022448"/>
    </source>
</evidence>
<evidence type="ECO:0000313" key="8">
    <source>
        <dbReference type="Proteomes" id="UP000076871"/>
    </source>
</evidence>
<dbReference type="EMBL" id="KV427611">
    <property type="protein sequence ID" value="KZT09668.1"/>
    <property type="molecule type" value="Genomic_DNA"/>
</dbReference>
<dbReference type="AlphaFoldDB" id="A0A165G0J4"/>
<dbReference type="InterPro" id="IPR002553">
    <property type="entry name" value="Clathrin/coatomer_adapt-like_N"/>
</dbReference>
<evidence type="ECO:0000256" key="3">
    <source>
        <dbReference type="ARBA" id="ARBA00022927"/>
    </source>
</evidence>
<dbReference type="InterPro" id="IPR050840">
    <property type="entry name" value="Adaptor_Complx_Large_Subunit"/>
</dbReference>
<gene>
    <name evidence="7" type="ORF">LAESUDRAFT_674564</name>
</gene>
<feature type="non-terminal residue" evidence="7">
    <location>
        <position position="848"/>
    </location>
</feature>
<dbReference type="GO" id="GO:0012505">
    <property type="term" value="C:endomembrane system"/>
    <property type="evidence" value="ECO:0007669"/>
    <property type="project" value="UniProtKB-SubCell"/>
</dbReference>
<evidence type="ECO:0000259" key="6">
    <source>
        <dbReference type="Pfam" id="PF01602"/>
    </source>
</evidence>
<keyword evidence="8" id="KW-1185">Reference proteome</keyword>
<proteinExistence type="predicted"/>
<dbReference type="GO" id="GO:0016192">
    <property type="term" value="P:vesicle-mediated transport"/>
    <property type="evidence" value="ECO:0007669"/>
    <property type="project" value="InterPro"/>
</dbReference>
<protein>
    <submittedName>
        <fullName evidence="7">ARM repeat-containing protein</fullName>
    </submittedName>
</protein>
<dbReference type="PANTHER" id="PTHR22780">
    <property type="entry name" value="ADAPTIN, ALPHA/GAMMA/EPSILON"/>
    <property type="match status" value="1"/>
</dbReference>
<accession>A0A165G0J4</accession>
<keyword evidence="3" id="KW-0653">Protein transport</keyword>
<evidence type="ECO:0000256" key="5">
    <source>
        <dbReference type="SAM" id="MobiDB-lite"/>
    </source>
</evidence>
<dbReference type="Proteomes" id="UP000076871">
    <property type="component" value="Unassembled WGS sequence"/>
</dbReference>
<evidence type="ECO:0000256" key="4">
    <source>
        <dbReference type="ARBA" id="ARBA00023136"/>
    </source>
</evidence>
<evidence type="ECO:0000256" key="1">
    <source>
        <dbReference type="ARBA" id="ARBA00004308"/>
    </source>
</evidence>
<dbReference type="GeneID" id="63822591"/>
<name>A0A165G0J4_9APHY</name>
<evidence type="ECO:0000313" key="7">
    <source>
        <dbReference type="EMBL" id="KZT09668.1"/>
    </source>
</evidence>
<dbReference type="GO" id="GO:0030117">
    <property type="term" value="C:membrane coat"/>
    <property type="evidence" value="ECO:0007669"/>
    <property type="project" value="InterPro"/>
</dbReference>
<keyword evidence="4" id="KW-0472">Membrane</keyword>
<dbReference type="SUPFAM" id="SSF48371">
    <property type="entry name" value="ARM repeat"/>
    <property type="match status" value="1"/>
</dbReference>
<dbReference type="InParanoid" id="A0A165G0J4"/>
<dbReference type="InterPro" id="IPR011989">
    <property type="entry name" value="ARM-like"/>
</dbReference>